<evidence type="ECO:0000313" key="3">
    <source>
        <dbReference type="Proteomes" id="UP000678276"/>
    </source>
</evidence>
<dbReference type="EMBL" id="JAGJCF010000003">
    <property type="protein sequence ID" value="MBP0615326.1"/>
    <property type="molecule type" value="Genomic_DNA"/>
</dbReference>
<dbReference type="Proteomes" id="UP000678276">
    <property type="component" value="Unassembled WGS sequence"/>
</dbReference>
<name>A0ABS4BEZ4_9HYPH</name>
<gene>
    <name evidence="2" type="ORF">J6595_07020</name>
</gene>
<keyword evidence="1" id="KW-0812">Transmembrane</keyword>
<keyword evidence="1" id="KW-0472">Membrane</keyword>
<keyword evidence="3" id="KW-1185">Reference proteome</keyword>
<accession>A0ABS4BEZ4</accession>
<proteinExistence type="predicted"/>
<reference evidence="2 3" key="1">
    <citation type="submission" date="2021-04" db="EMBL/GenBank/DDBJ databases">
        <title>Whole genome sequence of Jiella sp. KSK16Y-1.</title>
        <authorList>
            <person name="Tuo L."/>
        </authorList>
    </citation>
    <scope>NUCLEOTIDE SEQUENCE [LARGE SCALE GENOMIC DNA]</scope>
    <source>
        <strain evidence="2 3">KSK16Y-1</strain>
    </source>
</reference>
<protein>
    <recommendedName>
        <fullName evidence="4">Glycine zipper domain-containing protein</fullName>
    </recommendedName>
</protein>
<feature type="transmembrane region" description="Helical" evidence="1">
    <location>
        <begin position="30"/>
        <end position="59"/>
    </location>
</feature>
<evidence type="ECO:0000256" key="1">
    <source>
        <dbReference type="SAM" id="Phobius"/>
    </source>
</evidence>
<evidence type="ECO:0000313" key="2">
    <source>
        <dbReference type="EMBL" id="MBP0615326.1"/>
    </source>
</evidence>
<comment type="caution">
    <text evidence="2">The sequence shown here is derived from an EMBL/GenBank/DDBJ whole genome shotgun (WGS) entry which is preliminary data.</text>
</comment>
<organism evidence="2 3">
    <name type="scientific">Jiella mangrovi</name>
    <dbReference type="NCBI Taxonomy" id="2821407"/>
    <lineage>
        <taxon>Bacteria</taxon>
        <taxon>Pseudomonadati</taxon>
        <taxon>Pseudomonadota</taxon>
        <taxon>Alphaproteobacteria</taxon>
        <taxon>Hyphomicrobiales</taxon>
        <taxon>Aurantimonadaceae</taxon>
        <taxon>Jiella</taxon>
    </lineage>
</organism>
<evidence type="ECO:0008006" key="4">
    <source>
        <dbReference type="Google" id="ProtNLM"/>
    </source>
</evidence>
<sequence>MSSTDEKSPKSSSSEDVGAGALGGAALGSVIGLVGVGIALPLVTSGAGALIGGGIGYLVNRSLRPRDVDGAKRPVTPEVAKEG</sequence>
<keyword evidence="1" id="KW-1133">Transmembrane helix</keyword>